<dbReference type="AlphaFoldDB" id="A0A6S6P2J8"/>
<name>A0A6S6P2J8_9MYCO</name>
<dbReference type="RefSeq" id="WP_185295709.1">
    <property type="nucleotide sequence ID" value="NZ_AP023287.1"/>
</dbReference>
<evidence type="ECO:0000313" key="3">
    <source>
        <dbReference type="EMBL" id="BCI52964.1"/>
    </source>
</evidence>
<dbReference type="EMBL" id="AP023287">
    <property type="protein sequence ID" value="BCI52964.1"/>
    <property type="molecule type" value="Genomic_DNA"/>
</dbReference>
<gene>
    <name evidence="3" type="ORF">NIIDNTM18_22420</name>
</gene>
<dbReference type="Proteomes" id="UP000515734">
    <property type="component" value="Chromosome"/>
</dbReference>
<sequence length="404" mass="41079">MYAAIRPRFATGLAVATAGIIAVSPLVAAPQVTAPSAVTAHTVLTAIDNPFPLWDAVNQELIASLQELAADFLSRPAPILTQIARNQVTSASELAAIATEYVSALGTAAWQAPERLNAVVADLLAGDVDGAVRELTDMARYPVTLTEWLAGESFPILVRPIDRLIAVAAASPGALNMMVDAVMVAASTFVMSAVGTVDDVWHALKKQDFDRAVNAVLTGAAIVPATAVGLAVAPIQGWIQASRFLARAVATTEGQHHDPVTPTLPKASFVTLDVPAAEAAAAVESVRAVGEPAVEEAVVEDDAVEAPVEDDAVEAPVEDSVAEAAVEDSVAEASDEDTVADTAADDLADDQADSSADVTALTEDGAGGTEADDAAAGDTAAESAAANSAGDSDPAEGGDTAEWQ</sequence>
<evidence type="ECO:0008006" key="5">
    <source>
        <dbReference type="Google" id="ProtNLM"/>
    </source>
</evidence>
<feature type="compositionally biased region" description="Low complexity" evidence="1">
    <location>
        <begin position="376"/>
        <end position="392"/>
    </location>
</feature>
<evidence type="ECO:0000313" key="4">
    <source>
        <dbReference type="Proteomes" id="UP000515734"/>
    </source>
</evidence>
<protein>
    <recommendedName>
        <fullName evidence="5">PE-PGRS family protein</fullName>
    </recommendedName>
</protein>
<keyword evidence="2" id="KW-0732">Signal</keyword>
<feature type="signal peptide" evidence="2">
    <location>
        <begin position="1"/>
        <end position="28"/>
    </location>
</feature>
<reference evidence="3 4" key="1">
    <citation type="submission" date="2020-07" db="EMBL/GenBank/DDBJ databases">
        <title>Complete genome sequence of Mycolicibacterium litorale like strain isolated from cardiac implantable electronic device infection.</title>
        <authorList>
            <person name="Fukano H."/>
            <person name="Miyama H."/>
            <person name="Hoshino Y."/>
        </authorList>
    </citation>
    <scope>NUCLEOTIDE SEQUENCE [LARGE SCALE GENOMIC DNA]</scope>
    <source>
        <strain evidence="3 4">NIIDNTM18</strain>
    </source>
</reference>
<evidence type="ECO:0000256" key="2">
    <source>
        <dbReference type="SAM" id="SignalP"/>
    </source>
</evidence>
<feature type="region of interest" description="Disordered" evidence="1">
    <location>
        <begin position="327"/>
        <end position="404"/>
    </location>
</feature>
<evidence type="ECO:0000256" key="1">
    <source>
        <dbReference type="SAM" id="MobiDB-lite"/>
    </source>
</evidence>
<feature type="compositionally biased region" description="Low complexity" evidence="1">
    <location>
        <begin position="353"/>
        <end position="364"/>
    </location>
</feature>
<accession>A0A6S6P2J8</accession>
<feature type="compositionally biased region" description="Acidic residues" evidence="1">
    <location>
        <begin position="327"/>
        <end position="352"/>
    </location>
</feature>
<feature type="chain" id="PRO_5028111036" description="PE-PGRS family protein" evidence="2">
    <location>
        <begin position="29"/>
        <end position="404"/>
    </location>
</feature>
<proteinExistence type="predicted"/>
<organism evidence="3 4">
    <name type="scientific">Mycolicibacterium litorale</name>
    <dbReference type="NCBI Taxonomy" id="758802"/>
    <lineage>
        <taxon>Bacteria</taxon>
        <taxon>Bacillati</taxon>
        <taxon>Actinomycetota</taxon>
        <taxon>Actinomycetes</taxon>
        <taxon>Mycobacteriales</taxon>
        <taxon>Mycobacteriaceae</taxon>
        <taxon>Mycolicibacterium</taxon>
    </lineage>
</organism>